<evidence type="ECO:0000313" key="1">
    <source>
        <dbReference type="EMBL" id="KAK8575660.1"/>
    </source>
</evidence>
<sequence>MGNPRNVLRLSSGSFDLFRYRLESCREQHIRPTQSTLLANAKEKVGSYPQIACSVVSNKLYLRGVRYCFTRAKPNPPTALQDCPSQMDAVCTSVPAAQRNVIFPPTPVSDSGHRVTGELLASA</sequence>
<gene>
    <name evidence="1" type="ORF">V6N12_063328</name>
</gene>
<organism evidence="1 2">
    <name type="scientific">Hibiscus sabdariffa</name>
    <name type="common">roselle</name>
    <dbReference type="NCBI Taxonomy" id="183260"/>
    <lineage>
        <taxon>Eukaryota</taxon>
        <taxon>Viridiplantae</taxon>
        <taxon>Streptophyta</taxon>
        <taxon>Embryophyta</taxon>
        <taxon>Tracheophyta</taxon>
        <taxon>Spermatophyta</taxon>
        <taxon>Magnoliopsida</taxon>
        <taxon>eudicotyledons</taxon>
        <taxon>Gunneridae</taxon>
        <taxon>Pentapetalae</taxon>
        <taxon>rosids</taxon>
        <taxon>malvids</taxon>
        <taxon>Malvales</taxon>
        <taxon>Malvaceae</taxon>
        <taxon>Malvoideae</taxon>
        <taxon>Hibiscus</taxon>
    </lineage>
</organism>
<evidence type="ECO:0000313" key="2">
    <source>
        <dbReference type="Proteomes" id="UP001472677"/>
    </source>
</evidence>
<protein>
    <submittedName>
        <fullName evidence="1">Uncharacterized protein</fullName>
    </submittedName>
</protein>
<reference evidence="1 2" key="1">
    <citation type="journal article" date="2024" name="G3 (Bethesda)">
        <title>Genome assembly of Hibiscus sabdariffa L. provides insights into metabolisms of medicinal natural products.</title>
        <authorList>
            <person name="Kim T."/>
        </authorList>
    </citation>
    <scope>NUCLEOTIDE SEQUENCE [LARGE SCALE GENOMIC DNA]</scope>
    <source>
        <strain evidence="1">TK-2024</strain>
        <tissue evidence="1">Old leaves</tissue>
    </source>
</reference>
<name>A0ABR2FBE1_9ROSI</name>
<dbReference type="EMBL" id="JBBPBM010000007">
    <property type="protein sequence ID" value="KAK8575660.1"/>
    <property type="molecule type" value="Genomic_DNA"/>
</dbReference>
<comment type="caution">
    <text evidence="1">The sequence shown here is derived from an EMBL/GenBank/DDBJ whole genome shotgun (WGS) entry which is preliminary data.</text>
</comment>
<dbReference type="Proteomes" id="UP001472677">
    <property type="component" value="Unassembled WGS sequence"/>
</dbReference>
<proteinExistence type="predicted"/>
<accession>A0ABR2FBE1</accession>
<keyword evidence="2" id="KW-1185">Reference proteome</keyword>